<dbReference type="Proteomes" id="UP001501004">
    <property type="component" value="Unassembled WGS sequence"/>
</dbReference>
<dbReference type="InterPro" id="IPR037185">
    <property type="entry name" value="EmrE-like"/>
</dbReference>
<dbReference type="Gene3D" id="1.10.3730.20">
    <property type="match status" value="1"/>
</dbReference>
<evidence type="ECO:0000256" key="2">
    <source>
        <dbReference type="SAM" id="Phobius"/>
    </source>
</evidence>
<feature type="transmembrane region" description="Helical" evidence="2">
    <location>
        <begin position="90"/>
        <end position="110"/>
    </location>
</feature>
<comment type="caution">
    <text evidence="4">The sequence shown here is derived from an EMBL/GenBank/DDBJ whole genome shotgun (WGS) entry which is preliminary data.</text>
</comment>
<feature type="transmembrane region" description="Helical" evidence="2">
    <location>
        <begin position="37"/>
        <end position="57"/>
    </location>
</feature>
<keyword evidence="5" id="KW-1185">Reference proteome</keyword>
<name>A0ABP7FK87_9MICO</name>
<dbReference type="SUPFAM" id="SSF103481">
    <property type="entry name" value="Multidrug resistance efflux transporter EmrE"/>
    <property type="match status" value="1"/>
</dbReference>
<dbReference type="EMBL" id="BAABAE010000003">
    <property type="protein sequence ID" value="GAA3742037.1"/>
    <property type="molecule type" value="Genomic_DNA"/>
</dbReference>
<evidence type="ECO:0000313" key="5">
    <source>
        <dbReference type="Proteomes" id="UP001501004"/>
    </source>
</evidence>
<evidence type="ECO:0000259" key="3">
    <source>
        <dbReference type="Pfam" id="PF00892"/>
    </source>
</evidence>
<dbReference type="RefSeq" id="WP_344755692.1">
    <property type="nucleotide sequence ID" value="NZ_BAABAE010000003.1"/>
</dbReference>
<feature type="transmembrane region" description="Helical" evidence="2">
    <location>
        <begin position="148"/>
        <end position="168"/>
    </location>
</feature>
<feature type="domain" description="EamA" evidence="3">
    <location>
        <begin position="152"/>
        <end position="302"/>
    </location>
</feature>
<keyword evidence="2" id="KW-0472">Membrane</keyword>
<protein>
    <submittedName>
        <fullName evidence="4">DMT family transporter</fullName>
    </submittedName>
</protein>
<feature type="transmembrane region" description="Helical" evidence="2">
    <location>
        <begin position="231"/>
        <end position="252"/>
    </location>
</feature>
<feature type="transmembrane region" description="Helical" evidence="2">
    <location>
        <begin position="286"/>
        <end position="304"/>
    </location>
</feature>
<comment type="similarity">
    <text evidence="1">Belongs to the EamA transporter family.</text>
</comment>
<keyword evidence="2" id="KW-0812">Transmembrane</keyword>
<feature type="transmembrane region" description="Helical" evidence="2">
    <location>
        <begin position="116"/>
        <end position="136"/>
    </location>
</feature>
<evidence type="ECO:0000256" key="1">
    <source>
        <dbReference type="ARBA" id="ARBA00007362"/>
    </source>
</evidence>
<sequence length="305" mass="31061">MTAVVILALLASLLYGASDFLGALTARRLTVIKASTAIYLTAAVVAALALVLFPWVYSDEALWAGSIAGLFAIVGMVTFYAALAIGPMSLLAPLIALIQTAVPVIVAAVTGQSLQLVAWIAVVLALVATTLISIPAGAQTPGSRIERITPRGGVLALVSGVTLGLSVVSLDTAPIESGVFPAFLDIAVGFVVLLPLLAVRRLRTGDGWLKGEADAAPQAELSDGEPAGARIWITSAVAGALLGIGNILLVVALHSGNLAVVAVLMGLYPVGTVILARLVLKERMSLVQFFGVALAITAAILLGTS</sequence>
<organism evidence="4 5">
    <name type="scientific">Leifsonella bigeumensis</name>
    <dbReference type="NCBI Taxonomy" id="433643"/>
    <lineage>
        <taxon>Bacteria</taxon>
        <taxon>Bacillati</taxon>
        <taxon>Actinomycetota</taxon>
        <taxon>Actinomycetes</taxon>
        <taxon>Micrococcales</taxon>
        <taxon>Microbacteriaceae</taxon>
        <taxon>Leifsonella</taxon>
    </lineage>
</organism>
<feature type="transmembrane region" description="Helical" evidence="2">
    <location>
        <begin position="258"/>
        <end position="279"/>
    </location>
</feature>
<dbReference type="InterPro" id="IPR000620">
    <property type="entry name" value="EamA_dom"/>
</dbReference>
<reference evidence="5" key="1">
    <citation type="journal article" date="2019" name="Int. J. Syst. Evol. Microbiol.">
        <title>The Global Catalogue of Microorganisms (GCM) 10K type strain sequencing project: providing services to taxonomists for standard genome sequencing and annotation.</title>
        <authorList>
            <consortium name="The Broad Institute Genomics Platform"/>
            <consortium name="The Broad Institute Genome Sequencing Center for Infectious Disease"/>
            <person name="Wu L."/>
            <person name="Ma J."/>
        </authorList>
    </citation>
    <scope>NUCLEOTIDE SEQUENCE [LARGE SCALE GENOMIC DNA]</scope>
    <source>
        <strain evidence="5">JCM 16949</strain>
    </source>
</reference>
<feature type="transmembrane region" description="Helical" evidence="2">
    <location>
        <begin position="63"/>
        <end position="83"/>
    </location>
</feature>
<gene>
    <name evidence="4" type="ORF">GCM10022239_17040</name>
</gene>
<dbReference type="Pfam" id="PF00892">
    <property type="entry name" value="EamA"/>
    <property type="match status" value="1"/>
</dbReference>
<evidence type="ECO:0000313" key="4">
    <source>
        <dbReference type="EMBL" id="GAA3742037.1"/>
    </source>
</evidence>
<proteinExistence type="inferred from homology"/>
<accession>A0ABP7FK87</accession>
<keyword evidence="2" id="KW-1133">Transmembrane helix</keyword>
<feature type="transmembrane region" description="Helical" evidence="2">
    <location>
        <begin position="180"/>
        <end position="199"/>
    </location>
</feature>
<feature type="transmembrane region" description="Helical" evidence="2">
    <location>
        <begin position="6"/>
        <end position="25"/>
    </location>
</feature>